<protein>
    <submittedName>
        <fullName evidence="1">Uncharacterized protein</fullName>
    </submittedName>
</protein>
<dbReference type="AlphaFoldDB" id="A0A2U1SVF0"/>
<evidence type="ECO:0000313" key="1">
    <source>
        <dbReference type="EMBL" id="PWB95594.1"/>
    </source>
</evidence>
<sequence length="64" mass="7373">MTIYKACRDPADQGDLAQMTSIHQFYLRTQPINLKQFFRRLVYCDPLVRSLCPFADSRASFVAG</sequence>
<proteinExistence type="predicted"/>
<keyword evidence="2" id="KW-1185">Reference proteome</keyword>
<dbReference type="EMBL" id="PUIV01000001">
    <property type="protein sequence ID" value="PWB95594.1"/>
    <property type="molecule type" value="Genomic_DNA"/>
</dbReference>
<gene>
    <name evidence="1" type="ORF">C5689_00265</name>
</gene>
<evidence type="ECO:0000313" key="2">
    <source>
        <dbReference type="Proteomes" id="UP000245137"/>
    </source>
</evidence>
<name>A0A2U1SVF0_METSR</name>
<comment type="caution">
    <text evidence="1">The sequence shown here is derived from an EMBL/GenBank/DDBJ whole genome shotgun (WGS) entry which is preliminary data.</text>
</comment>
<accession>A0A2U1SVF0</accession>
<reference evidence="1 2" key="1">
    <citation type="journal article" date="2018" name="Appl. Microbiol. Biotechnol.">
        <title>Co-cultivation of the strictly anaerobic methanogen Methanosarcina barkeri with aerobic methanotrophs in an oxygen-limited membrane bioreactor.</title>
        <authorList>
            <person name="In 't Zandt M.H."/>
            <person name="van den Bosch T.J.M."/>
            <person name="Rijkers R."/>
            <person name="van Kessel M.A.H.J."/>
            <person name="Jetten M.S.M."/>
            <person name="Welte C.U."/>
        </authorList>
    </citation>
    <scope>NUCLEOTIDE SEQUENCE [LARGE SCALE GENOMIC DNA]</scope>
    <source>
        <strain evidence="1 2">DSM 17706</strain>
    </source>
</reference>
<dbReference type="Proteomes" id="UP000245137">
    <property type="component" value="Unassembled WGS sequence"/>
</dbReference>
<organism evidence="1 2">
    <name type="scientific">Methylosinus sporium</name>
    <dbReference type="NCBI Taxonomy" id="428"/>
    <lineage>
        <taxon>Bacteria</taxon>
        <taxon>Pseudomonadati</taxon>
        <taxon>Pseudomonadota</taxon>
        <taxon>Alphaproteobacteria</taxon>
        <taxon>Hyphomicrobiales</taxon>
        <taxon>Methylocystaceae</taxon>
        <taxon>Methylosinus</taxon>
    </lineage>
</organism>